<organism evidence="2">
    <name type="scientific">freshwater metagenome</name>
    <dbReference type="NCBI Taxonomy" id="449393"/>
    <lineage>
        <taxon>unclassified sequences</taxon>
        <taxon>metagenomes</taxon>
        <taxon>ecological metagenomes</taxon>
    </lineage>
</organism>
<feature type="transmembrane region" description="Helical" evidence="1">
    <location>
        <begin position="48"/>
        <end position="68"/>
    </location>
</feature>
<keyword evidence="1" id="KW-1133">Transmembrane helix</keyword>
<feature type="transmembrane region" description="Helical" evidence="1">
    <location>
        <begin position="343"/>
        <end position="362"/>
    </location>
</feature>
<evidence type="ECO:0000313" key="2">
    <source>
        <dbReference type="EMBL" id="CAB4531592.1"/>
    </source>
</evidence>
<dbReference type="AlphaFoldDB" id="A0A6J6AXU8"/>
<feature type="transmembrane region" description="Helical" evidence="1">
    <location>
        <begin position="248"/>
        <end position="265"/>
    </location>
</feature>
<feature type="transmembrane region" description="Helical" evidence="1">
    <location>
        <begin position="105"/>
        <end position="124"/>
    </location>
</feature>
<gene>
    <name evidence="2" type="ORF">UFOPK1353_00342</name>
</gene>
<accession>A0A6J6AXU8</accession>
<feature type="transmembrane region" description="Helical" evidence="1">
    <location>
        <begin position="160"/>
        <end position="177"/>
    </location>
</feature>
<reference evidence="2" key="1">
    <citation type="submission" date="2020-05" db="EMBL/GenBank/DDBJ databases">
        <authorList>
            <person name="Chiriac C."/>
            <person name="Salcher M."/>
            <person name="Ghai R."/>
            <person name="Kavagutti S V."/>
        </authorList>
    </citation>
    <scope>NUCLEOTIDE SEQUENCE</scope>
</reference>
<proteinExistence type="predicted"/>
<sequence length="648" mass="73154">MAGDQIRNTENIYSLRSDFLFGLGNMQQGYLWRFDPVSYMGVTFGKVYNPYLVALVISVLLFFCSYAFSRKFRAAKNVSIFVAYLVPISTIWSHAHGLVDNQNYALVPQTASLLLFSMLLLMCVENLGNGTIQSHIFWSFATFFIAIYMCAVYTQTLILTFSLIGSVSLGSYIKLIAERQYQVILKRTLAVASLLLVLWFAGITNYLSGFYRNTAVTQNAREQFTPSALRDFGSFMFDSFFPASNGRVTQVVCLLIALFIIQGILVKRKRDALYFSLVSSFSFLFLYRLWQRQWDFELGPRHIYLVWFLAPLYAAAVSQLTIAIFSFIASLLKSPNLVIVKNYLAKTVIYIPITVFLIVALTSSDVRNLGSQSRSLTASLDDAEIFLADQIALLPESQFRGRVIDVKERTDFEALFFARIPALNDISHLVTPLSFDFYEHYLFDPKTTQIRNHYKFATRSSAIYSLLGVKYMRTDSLNSLQADFGGDNSEPPFKFSANDFLIPLKNTNLGNYSPTKSYVAESLDETFETMDRSDFSLTSDVVVYEPLINNLVKASNSKLTLKGGDLRIEASSPGKSMLILPLEFSNCITFKSNDPKSGFIDAFRVDGILSGLLFDGFLDVTAELRYGVFTNNGCRLKDLDDYKTLTNH</sequence>
<feature type="transmembrane region" description="Helical" evidence="1">
    <location>
        <begin position="302"/>
        <end position="331"/>
    </location>
</feature>
<protein>
    <submittedName>
        <fullName evidence="2">Unannotated protein</fullName>
    </submittedName>
</protein>
<feature type="transmembrane region" description="Helical" evidence="1">
    <location>
        <begin position="80"/>
        <end position="99"/>
    </location>
</feature>
<evidence type="ECO:0000256" key="1">
    <source>
        <dbReference type="SAM" id="Phobius"/>
    </source>
</evidence>
<feature type="transmembrane region" description="Helical" evidence="1">
    <location>
        <begin position="136"/>
        <end position="154"/>
    </location>
</feature>
<dbReference type="EMBL" id="CAEZSE010000036">
    <property type="protein sequence ID" value="CAB4531592.1"/>
    <property type="molecule type" value="Genomic_DNA"/>
</dbReference>
<keyword evidence="1" id="KW-0812">Transmembrane</keyword>
<name>A0A6J6AXU8_9ZZZZ</name>
<feature type="transmembrane region" description="Helical" evidence="1">
    <location>
        <begin position="189"/>
        <end position="207"/>
    </location>
</feature>
<keyword evidence="1" id="KW-0472">Membrane</keyword>
<feature type="transmembrane region" description="Helical" evidence="1">
    <location>
        <begin position="272"/>
        <end position="290"/>
    </location>
</feature>